<comment type="caution">
    <text evidence="1">The sequence shown here is derived from an EMBL/GenBank/DDBJ whole genome shotgun (WGS) entry which is preliminary data.</text>
</comment>
<evidence type="ECO:0000313" key="2">
    <source>
        <dbReference type="Proteomes" id="UP001276854"/>
    </source>
</evidence>
<sequence length="308" mass="37080">MQDVIFQVIINNDGNKLNGYLTEIDKGRQVFNPLNVLADLSSPNLRMEIGNEYSALMANSIEELWEDTSDVYDYSVECGFEHLIKIQDNERDLYVRCVKDIRKIMKLDHTITYQELELFKTYLDITTQVTIINRKENPLHKIIKGILPTDTVPISYGYYSLEEAFKQRLENNIIYLYDCFSLRDVIFAILHYLTIHDYKFTKCMHCGRYFATKNLKQKYCKRTSPYINYKEENLKPDKECEEAVRLIQKRLRERRINLYKDYNENNDKDDQKFLNEYRPYEDEIKKYPTLKNLRKYEYFLYHENKLGK</sequence>
<dbReference type="EMBL" id="JAWONS010000107">
    <property type="protein sequence ID" value="MDW2797204.1"/>
    <property type="molecule type" value="Genomic_DNA"/>
</dbReference>
<evidence type="ECO:0008006" key="3">
    <source>
        <dbReference type="Google" id="ProtNLM"/>
    </source>
</evidence>
<protein>
    <recommendedName>
        <fullName evidence="3">CGNR zinc finger domain-containing protein</fullName>
    </recommendedName>
</protein>
<proteinExistence type="predicted"/>
<gene>
    <name evidence="1" type="ORF">RZO55_06395</name>
</gene>
<dbReference type="Proteomes" id="UP001276854">
    <property type="component" value="Unassembled WGS sequence"/>
</dbReference>
<evidence type="ECO:0000313" key="1">
    <source>
        <dbReference type="EMBL" id="MDW2797204.1"/>
    </source>
</evidence>
<name>A0ABU4GHW1_9CLOT</name>
<reference evidence="1 2" key="1">
    <citation type="submission" date="2023-10" db="EMBL/GenBank/DDBJ databases">
        <title>A novel Glycoside Hydrolase 43-Like Enzyme from Clostrdium boliviensis is an Endo-xylanase, and a Candidate for Xylooligosaccharides Production from Different Xylan Substrates.</title>
        <authorList>
            <person name="Alvarez M.T."/>
            <person name="Rocabado-Villegas L.R."/>
            <person name="Salas-Veizaga D.M."/>
            <person name="Linares-Pasten J.A."/>
            <person name="Gudmundsdottir E.E."/>
            <person name="Hreggvidsson G.O."/>
            <person name="Adlercreutz P."/>
            <person name="Nordberg Karlsson E."/>
        </authorList>
    </citation>
    <scope>NUCLEOTIDE SEQUENCE [LARGE SCALE GENOMIC DNA]</scope>
    <source>
        <strain evidence="1 2">E-1</strain>
    </source>
</reference>
<organism evidence="1 2">
    <name type="scientific">Clostridium boliviensis</name>
    <dbReference type="NCBI Taxonomy" id="318465"/>
    <lineage>
        <taxon>Bacteria</taxon>
        <taxon>Bacillati</taxon>
        <taxon>Bacillota</taxon>
        <taxon>Clostridia</taxon>
        <taxon>Eubacteriales</taxon>
        <taxon>Clostridiaceae</taxon>
        <taxon>Clostridium</taxon>
    </lineage>
</organism>
<dbReference type="RefSeq" id="WP_318063462.1">
    <property type="nucleotide sequence ID" value="NZ_JAWONS010000107.1"/>
</dbReference>
<accession>A0ABU4GHW1</accession>
<keyword evidence="2" id="KW-1185">Reference proteome</keyword>